<dbReference type="PANTHER" id="PTHR14880:SF2">
    <property type="entry name" value="PROLINE AND SERINE-RICH PROTEIN 1"/>
    <property type="match status" value="1"/>
</dbReference>
<organism evidence="2">
    <name type="scientific">Gasterosteus aculeatus</name>
    <name type="common">Three-spined stickleback</name>
    <dbReference type="NCBI Taxonomy" id="69293"/>
    <lineage>
        <taxon>Eukaryota</taxon>
        <taxon>Metazoa</taxon>
        <taxon>Chordata</taxon>
        <taxon>Craniata</taxon>
        <taxon>Vertebrata</taxon>
        <taxon>Euteleostomi</taxon>
        <taxon>Actinopterygii</taxon>
        <taxon>Neopterygii</taxon>
        <taxon>Teleostei</taxon>
        <taxon>Neoteleostei</taxon>
        <taxon>Acanthomorphata</taxon>
        <taxon>Eupercaria</taxon>
        <taxon>Perciformes</taxon>
        <taxon>Cottioidei</taxon>
        <taxon>Gasterosteales</taxon>
        <taxon>Gasterosteidae</taxon>
        <taxon>Gasterosteus</taxon>
    </lineage>
</organism>
<dbReference type="InterPro" id="IPR028011">
    <property type="entry name" value="DUF4476"/>
</dbReference>
<dbReference type="Ensembl" id="ENSGACT00000027292.1">
    <property type="protein sequence ID" value="ENSGACP00000027240.1"/>
    <property type="gene ID" value="ENSGACG00000020596.1"/>
</dbReference>
<feature type="domain" description="DUF4476" evidence="1">
    <location>
        <begin position="12"/>
        <end position="99"/>
    </location>
</feature>
<dbReference type="Pfam" id="PF14771">
    <property type="entry name" value="DUF4476"/>
    <property type="match status" value="1"/>
</dbReference>
<accession>G3QBH4</accession>
<proteinExistence type="predicted"/>
<dbReference type="AlphaFoldDB" id="G3QBH4"/>
<reference evidence="2" key="1">
    <citation type="submission" date="2006-01" db="EMBL/GenBank/DDBJ databases">
        <authorList>
            <person name="Lindblad-Toh K."/>
            <person name="Mauceli E."/>
            <person name="Grabherr M."/>
            <person name="Chang J.L."/>
            <person name="Lander E.S."/>
        </authorList>
    </citation>
    <scope>NUCLEOTIDE SEQUENCE [LARGE SCALE GENOMIC DNA]</scope>
</reference>
<evidence type="ECO:0000259" key="1">
    <source>
        <dbReference type="Pfam" id="PF14771"/>
    </source>
</evidence>
<protein>
    <submittedName>
        <fullName evidence="2">Proline and serine rich 1</fullName>
    </submittedName>
</protein>
<name>G3QBH4_GASAC</name>
<sequence length="101" mass="11856">MDKKSFDIVLDEIRKVMDILKYFSWAEPQIKAVKALQHKMVAIPTTKVANILNCFTFSKDRLIVLELIALNISDAQNFRPVEDLFRIHLSEKKRARRILEQ</sequence>
<dbReference type="Bgee" id="ENSGACG00000020596">
    <property type="expression patterns" value="Expressed in intestinal epithelial cell and 13 other cell types or tissues"/>
</dbReference>
<dbReference type="InterPro" id="IPR042616">
    <property type="entry name" value="PROSER1"/>
</dbReference>
<dbReference type="PANTHER" id="PTHR14880">
    <property type="entry name" value="PROLINE AND SERINE-RICH PROTEIN 1"/>
    <property type="match status" value="1"/>
</dbReference>
<evidence type="ECO:0000313" key="2">
    <source>
        <dbReference type="Ensembl" id="ENSGACP00000027240.1"/>
    </source>
</evidence>
<reference evidence="2" key="2">
    <citation type="submission" date="2024-04" db="UniProtKB">
        <authorList>
            <consortium name="Ensembl"/>
        </authorList>
    </citation>
    <scope>IDENTIFICATION</scope>
</reference>